<feature type="domain" description="GGDEF" evidence="4">
    <location>
        <begin position="112"/>
        <end position="251"/>
    </location>
</feature>
<dbReference type="InterPro" id="IPR029787">
    <property type="entry name" value="Nucleotide_cyclase"/>
</dbReference>
<evidence type="ECO:0000259" key="4">
    <source>
        <dbReference type="PROSITE" id="PS50887"/>
    </source>
</evidence>
<feature type="region of interest" description="Disordered" evidence="1">
    <location>
        <begin position="858"/>
        <end position="892"/>
    </location>
</feature>
<dbReference type="PROSITE" id="PS50883">
    <property type="entry name" value="EAL"/>
    <property type="match status" value="1"/>
</dbReference>
<keyword evidence="2" id="KW-1133">Transmembrane helix</keyword>
<dbReference type="InterPro" id="IPR029016">
    <property type="entry name" value="GAF-like_dom_sf"/>
</dbReference>
<dbReference type="PROSITE" id="PS50887">
    <property type="entry name" value="GGDEF"/>
    <property type="match status" value="1"/>
</dbReference>
<protein>
    <submittedName>
        <fullName evidence="5">EAL domain-containing protein</fullName>
    </submittedName>
</protein>
<keyword evidence="2" id="KW-0812">Transmembrane</keyword>
<organism evidence="5 6">
    <name type="scientific">Kineococcus gynurae</name>
    <dbReference type="NCBI Taxonomy" id="452979"/>
    <lineage>
        <taxon>Bacteria</taxon>
        <taxon>Bacillati</taxon>
        <taxon>Actinomycetota</taxon>
        <taxon>Actinomycetes</taxon>
        <taxon>Kineosporiales</taxon>
        <taxon>Kineosporiaceae</taxon>
        <taxon>Kineococcus</taxon>
    </lineage>
</organism>
<dbReference type="SMART" id="SM00267">
    <property type="entry name" value="GGDEF"/>
    <property type="match status" value="1"/>
</dbReference>
<evidence type="ECO:0000256" key="2">
    <source>
        <dbReference type="SAM" id="Phobius"/>
    </source>
</evidence>
<dbReference type="EMBL" id="JBHMDM010000004">
    <property type="protein sequence ID" value="MFB9377043.1"/>
    <property type="molecule type" value="Genomic_DNA"/>
</dbReference>
<evidence type="ECO:0000313" key="5">
    <source>
        <dbReference type="EMBL" id="MFB9377043.1"/>
    </source>
</evidence>
<dbReference type="SUPFAM" id="SSF55073">
    <property type="entry name" value="Nucleotide cyclase"/>
    <property type="match status" value="1"/>
</dbReference>
<dbReference type="PANTHER" id="PTHR33121:SF79">
    <property type="entry name" value="CYCLIC DI-GMP PHOSPHODIESTERASE PDED-RELATED"/>
    <property type="match status" value="1"/>
</dbReference>
<dbReference type="InterPro" id="IPR043128">
    <property type="entry name" value="Rev_trsase/Diguanyl_cyclase"/>
</dbReference>
<dbReference type="SMART" id="SM00065">
    <property type="entry name" value="GAF"/>
    <property type="match status" value="1"/>
</dbReference>
<proteinExistence type="predicted"/>
<dbReference type="InterPro" id="IPR035919">
    <property type="entry name" value="EAL_sf"/>
</dbReference>
<dbReference type="PANTHER" id="PTHR33121">
    <property type="entry name" value="CYCLIC DI-GMP PHOSPHODIESTERASE PDEF"/>
    <property type="match status" value="1"/>
</dbReference>
<evidence type="ECO:0000259" key="3">
    <source>
        <dbReference type="PROSITE" id="PS50883"/>
    </source>
</evidence>
<keyword evidence="2" id="KW-0472">Membrane</keyword>
<evidence type="ECO:0000256" key="1">
    <source>
        <dbReference type="SAM" id="MobiDB-lite"/>
    </source>
</evidence>
<feature type="transmembrane region" description="Helical" evidence="2">
    <location>
        <begin position="25"/>
        <end position="45"/>
    </location>
</feature>
<dbReference type="Gene3D" id="3.30.450.40">
    <property type="match status" value="1"/>
</dbReference>
<dbReference type="CDD" id="cd01948">
    <property type="entry name" value="EAL"/>
    <property type="match status" value="1"/>
</dbReference>
<reference evidence="5 6" key="1">
    <citation type="submission" date="2024-09" db="EMBL/GenBank/DDBJ databases">
        <authorList>
            <person name="Sun Q."/>
            <person name="Mori K."/>
        </authorList>
    </citation>
    <scope>NUCLEOTIDE SEQUENCE [LARGE SCALE GENOMIC DNA]</scope>
    <source>
        <strain evidence="5 6">TISTR 1856</strain>
    </source>
</reference>
<feature type="domain" description="EAL" evidence="3">
    <location>
        <begin position="258"/>
        <end position="511"/>
    </location>
</feature>
<feature type="region of interest" description="Disordered" evidence="1">
    <location>
        <begin position="1"/>
        <end position="21"/>
    </location>
</feature>
<dbReference type="Pfam" id="PF00563">
    <property type="entry name" value="EAL"/>
    <property type="match status" value="1"/>
</dbReference>
<feature type="transmembrane region" description="Helical" evidence="2">
    <location>
        <begin position="57"/>
        <end position="74"/>
    </location>
</feature>
<accession>A0ABV5LSI4</accession>
<dbReference type="SMART" id="SM00052">
    <property type="entry name" value="EAL"/>
    <property type="match status" value="1"/>
</dbReference>
<keyword evidence="6" id="KW-1185">Reference proteome</keyword>
<dbReference type="Pfam" id="PF00990">
    <property type="entry name" value="GGDEF"/>
    <property type="match status" value="1"/>
</dbReference>
<name>A0ABV5LSI4_9ACTN</name>
<dbReference type="RefSeq" id="WP_380135259.1">
    <property type="nucleotide sequence ID" value="NZ_JBHLUI010000003.1"/>
</dbReference>
<dbReference type="SUPFAM" id="SSF141868">
    <property type="entry name" value="EAL domain-like"/>
    <property type="match status" value="1"/>
</dbReference>
<dbReference type="Gene3D" id="3.30.70.270">
    <property type="match status" value="1"/>
</dbReference>
<gene>
    <name evidence="5" type="ORF">ACFFVI_08680</name>
</gene>
<dbReference type="Pfam" id="PF13185">
    <property type="entry name" value="GAF_2"/>
    <property type="match status" value="1"/>
</dbReference>
<comment type="caution">
    <text evidence="5">The sequence shown here is derived from an EMBL/GenBank/DDBJ whole genome shotgun (WGS) entry which is preliminary data.</text>
</comment>
<dbReference type="SUPFAM" id="SSF55781">
    <property type="entry name" value="GAF domain-like"/>
    <property type="match status" value="2"/>
</dbReference>
<dbReference type="InterPro" id="IPR000160">
    <property type="entry name" value="GGDEF_dom"/>
</dbReference>
<dbReference type="InterPro" id="IPR001633">
    <property type="entry name" value="EAL_dom"/>
</dbReference>
<sequence>MQSADERRPGASRRSGGTPVHWRTLPGPLALAAAALVLLASIGFHEHHQHDGVPLRLALPGALLVVAAILFTLLQRAEAGRDRQLHDPLTQVLNRAGLLASGSPLGVGGDEALTVVAVVKFDDLRQMRLTLGTDAADSLLVIAARRLTEVPQARVARIDSDALAVVITDTCAGAVSPTDIAAGVGEAVRFLLVDPISVSDGGLLVRPETSVGVAWAGEHGDDLAALLAAADLATITAAGSTGRVALAERGDADTDRDALALQAELPGAIERGELRVFFQPLLDAHHGRLVGAEALVRWQHPERGLLGPGAFVPLAERSTTIVALTRWVLAAAVAQCAAWHEDGLPIGVSVNLSAAMLAESDLVESVEDLLLAYDLPPSTLTLEVTESSLVEDPDRARDVLRALRAAGTKVSIDDFGTGYTSLTLLRQLQVDELKIDRSFVAAAADTPADAAIVRALVDLAHRMSMEVVAEGVEDERTSRLVVRLGVDVLQGFHYARPVPAEQFPGLAGTPVHPASALSGPVSREEAARLTAGLRMGDVFSDSRVFLEQVCALAGAVSGRPVAVVARVEADVVRELAAFPHRTEASTCSRERSICSWVVGTNQLLDVPDLSTDPRHVLAPGTAGPVRAAACFPVRDPQGRAVAVLGVYSPEAGGLDARRRLILSGLADLLSEHLAGADSARIVRRMQAALVDAGTPVPAREETGTARVHLAARLAALSATLLGAEGVVVAEADPPHRWTDPGSGWHKLACWGTAPATDRVLLDVGGEVLDAVRRSGRPLWIPDVSASPHVSAELADRLGDAGLLLLPVGVPGRRPWVLAARWSPGLEILAPALRETARGLCLSLGEAMAALEVPAAPPVTGRAGSDAGSDALPAQASRADRVPVRTLPQGLPA</sequence>
<evidence type="ECO:0000313" key="6">
    <source>
        <dbReference type="Proteomes" id="UP001589748"/>
    </source>
</evidence>
<dbReference type="InterPro" id="IPR050706">
    <property type="entry name" value="Cyclic-di-GMP_PDE-like"/>
</dbReference>
<dbReference type="Gene3D" id="3.20.20.450">
    <property type="entry name" value="EAL domain"/>
    <property type="match status" value="1"/>
</dbReference>
<dbReference type="InterPro" id="IPR003018">
    <property type="entry name" value="GAF"/>
</dbReference>
<dbReference type="Proteomes" id="UP001589748">
    <property type="component" value="Unassembled WGS sequence"/>
</dbReference>